<dbReference type="AlphaFoldDB" id="A0A0L7T3M8"/>
<dbReference type="Proteomes" id="UP000037088">
    <property type="component" value="Unassembled WGS sequence"/>
</dbReference>
<evidence type="ECO:0000313" key="6">
    <source>
        <dbReference type="EMBL" id="KOC90014.1"/>
    </source>
</evidence>
<proteinExistence type="inferred from homology"/>
<accession>A0A0L7T3M8</accession>
<comment type="caution">
    <text evidence="6">The sequence shown here is derived from an EMBL/GenBank/DDBJ whole genome shotgun (WGS) entry which is preliminary data.</text>
</comment>
<evidence type="ECO:0000313" key="9">
    <source>
        <dbReference type="Proteomes" id="UP000037088"/>
    </source>
</evidence>
<dbReference type="PROSITE" id="PS50893">
    <property type="entry name" value="ABC_TRANSPORTER_2"/>
    <property type="match status" value="1"/>
</dbReference>
<evidence type="ECO:0000313" key="8">
    <source>
        <dbReference type="Proteomes" id="UP000036851"/>
    </source>
</evidence>
<name>A0A0L7T3M8_9GAMM</name>
<reference evidence="8 9" key="1">
    <citation type="journal article" date="2015" name="Int. J. Syst. Evol. Microbiol.">
        <title>Erwinia iniecta sp. nov., isolated from Russian wheat aphids (Diuraphis noxia).</title>
        <authorList>
            <person name="Campillo T."/>
            <person name="Luna E."/>
            <person name="Portier P."/>
            <person name="Fischer-Le Saux M."/>
            <person name="Lapitan N."/>
            <person name="Tisserat N.A."/>
            <person name="Leach J.E."/>
        </authorList>
    </citation>
    <scope>NUCLEOTIDE SEQUENCE [LARGE SCALE GENOMIC DNA]</scope>
    <source>
        <strain evidence="6 9">B120</strain>
        <strain evidence="7 8">B149</strain>
    </source>
</reference>
<dbReference type="CDD" id="cd03235">
    <property type="entry name" value="ABC_Metallic_Cations"/>
    <property type="match status" value="1"/>
</dbReference>
<dbReference type="STRING" id="1560201.NG42_10725"/>
<dbReference type="InterPro" id="IPR003593">
    <property type="entry name" value="AAA+_ATPase"/>
</dbReference>
<keyword evidence="2" id="KW-0813">Transport</keyword>
<dbReference type="OrthoDB" id="9806726at2"/>
<dbReference type="EMBL" id="JRXE01000013">
    <property type="protein sequence ID" value="KOC90014.1"/>
    <property type="molecule type" value="Genomic_DNA"/>
</dbReference>
<keyword evidence="4 6" id="KW-0067">ATP-binding</keyword>
<evidence type="ECO:0000313" key="7">
    <source>
        <dbReference type="EMBL" id="KOC94417.1"/>
    </source>
</evidence>
<protein>
    <submittedName>
        <fullName evidence="6">ABC transporter ATP-binding protein</fullName>
    </submittedName>
</protein>
<dbReference type="RefSeq" id="WP_052899387.1">
    <property type="nucleotide sequence ID" value="NZ_JRXE01000013.1"/>
</dbReference>
<evidence type="ECO:0000256" key="2">
    <source>
        <dbReference type="ARBA" id="ARBA00022448"/>
    </source>
</evidence>
<dbReference type="PANTHER" id="PTHR42734">
    <property type="entry name" value="METAL TRANSPORT SYSTEM ATP-BINDING PROTEIN TM_0124-RELATED"/>
    <property type="match status" value="1"/>
</dbReference>
<evidence type="ECO:0000256" key="4">
    <source>
        <dbReference type="ARBA" id="ARBA00022840"/>
    </source>
</evidence>
<dbReference type="PANTHER" id="PTHR42734:SF5">
    <property type="entry name" value="IRON TRANSPORT SYSTEM ATP-BINDING PROTEIN HI_0361-RELATED"/>
    <property type="match status" value="1"/>
</dbReference>
<dbReference type="PATRIC" id="fig|1560201.3.peg.2284"/>
<dbReference type="SUPFAM" id="SSF52540">
    <property type="entry name" value="P-loop containing nucleoside triphosphate hydrolases"/>
    <property type="match status" value="1"/>
</dbReference>
<dbReference type="InterPro" id="IPR003439">
    <property type="entry name" value="ABC_transporter-like_ATP-bd"/>
</dbReference>
<dbReference type="InterPro" id="IPR050153">
    <property type="entry name" value="Metal_Ion_Import_ABC"/>
</dbReference>
<comment type="similarity">
    <text evidence="1">Belongs to the ABC transporter superfamily. Drug exporter-2 (TC 3.A.1.117) family.</text>
</comment>
<evidence type="ECO:0000259" key="5">
    <source>
        <dbReference type="PROSITE" id="PS50893"/>
    </source>
</evidence>
<evidence type="ECO:0000256" key="1">
    <source>
        <dbReference type="ARBA" id="ARBA00006526"/>
    </source>
</evidence>
<sequence length="225" mass="24669">MISLEKLQAGYRHQAVTPPISGRFAPGSMTALVGANGCGKSTLLKTLAGLLPPVSGAYQLSLPASAVGWLPQQSEIERQFPITVFDLVAMGCWQRTGWFGCIGRQLRQEIMQALRTVKMDDFADAQPGMLSGGQLQRVLFARLLMQQASLLLLDEPFTGIDSQTVALLLDLLAERHRQGCTLIVVLHDMSMVDACFPQVLRLQPDEAEWRSRRVQAAPLQQVGGR</sequence>
<dbReference type="SMART" id="SM00382">
    <property type="entry name" value="AAA"/>
    <property type="match status" value="1"/>
</dbReference>
<dbReference type="EMBL" id="JRXF01000006">
    <property type="protein sequence ID" value="KOC94417.1"/>
    <property type="molecule type" value="Genomic_DNA"/>
</dbReference>
<keyword evidence="3" id="KW-0547">Nucleotide-binding</keyword>
<dbReference type="InterPro" id="IPR027417">
    <property type="entry name" value="P-loop_NTPase"/>
</dbReference>
<dbReference type="PROSITE" id="PS00211">
    <property type="entry name" value="ABC_TRANSPORTER_1"/>
    <property type="match status" value="1"/>
</dbReference>
<dbReference type="Pfam" id="PF00005">
    <property type="entry name" value="ABC_tran"/>
    <property type="match status" value="1"/>
</dbReference>
<dbReference type="GO" id="GO:0016887">
    <property type="term" value="F:ATP hydrolysis activity"/>
    <property type="evidence" value="ECO:0007669"/>
    <property type="project" value="InterPro"/>
</dbReference>
<keyword evidence="9" id="KW-1185">Reference proteome</keyword>
<feature type="domain" description="ABC transporter" evidence="5">
    <location>
        <begin position="2"/>
        <end position="224"/>
    </location>
</feature>
<gene>
    <name evidence="6" type="ORF">NG42_10725</name>
    <name evidence="7" type="ORF">NG43_05375</name>
</gene>
<dbReference type="InterPro" id="IPR017871">
    <property type="entry name" value="ABC_transporter-like_CS"/>
</dbReference>
<organism evidence="6 9">
    <name type="scientific">Winslowiella iniecta</name>
    <dbReference type="NCBI Taxonomy" id="1560201"/>
    <lineage>
        <taxon>Bacteria</taxon>
        <taxon>Pseudomonadati</taxon>
        <taxon>Pseudomonadota</taxon>
        <taxon>Gammaproteobacteria</taxon>
        <taxon>Enterobacterales</taxon>
        <taxon>Erwiniaceae</taxon>
        <taxon>Winslowiella</taxon>
    </lineage>
</organism>
<dbReference type="Gene3D" id="3.40.50.300">
    <property type="entry name" value="P-loop containing nucleotide triphosphate hydrolases"/>
    <property type="match status" value="1"/>
</dbReference>
<evidence type="ECO:0000256" key="3">
    <source>
        <dbReference type="ARBA" id="ARBA00022741"/>
    </source>
</evidence>
<dbReference type="GO" id="GO:0005524">
    <property type="term" value="F:ATP binding"/>
    <property type="evidence" value="ECO:0007669"/>
    <property type="project" value="UniProtKB-KW"/>
</dbReference>
<dbReference type="Proteomes" id="UP000036851">
    <property type="component" value="Unassembled WGS sequence"/>
</dbReference>